<reference evidence="2 3" key="1">
    <citation type="submission" date="2021-03" db="EMBL/GenBank/DDBJ databases">
        <title>Whole genome sequence of Agrobacterium sp. strain Rnr.</title>
        <authorList>
            <person name="Mafakheri H."/>
            <person name="Taghavi S.M."/>
            <person name="Nemanja K."/>
            <person name="Osdaghi E."/>
        </authorList>
    </citation>
    <scope>NUCLEOTIDE SEQUENCE [LARGE SCALE GENOMIC DNA]</scope>
    <source>
        <strain evidence="2 3">Rnr</strain>
    </source>
</reference>
<protein>
    <submittedName>
        <fullName evidence="2">Uncharacterized protein</fullName>
    </submittedName>
</protein>
<comment type="caution">
    <text evidence="2">The sequence shown here is derived from an EMBL/GenBank/DDBJ whole genome shotgun (WGS) entry which is preliminary data.</text>
</comment>
<sequence>MQETKYVAALAAADHEIGRITRGAFGAKTPRHFIDAKIDICATLFVGFRHFGKTLVATFGTFEFPGISVARCHMPSFACALSGSSGKTAFQWRSPQVKALSAYFRPETHARDKNESGSPCRTEHPCFHRR</sequence>
<accession>A0ABS3ECI8</accession>
<dbReference type="Proteomes" id="UP000664699">
    <property type="component" value="Unassembled WGS sequence"/>
</dbReference>
<gene>
    <name evidence="2" type="ORF">JZX89_02845</name>
</gene>
<proteinExistence type="predicted"/>
<evidence type="ECO:0000313" key="3">
    <source>
        <dbReference type="Proteomes" id="UP000664699"/>
    </source>
</evidence>
<dbReference type="EMBL" id="JAFLNA010000001">
    <property type="protein sequence ID" value="MBO0129679.1"/>
    <property type="molecule type" value="Genomic_DNA"/>
</dbReference>
<keyword evidence="3" id="KW-1185">Reference proteome</keyword>
<feature type="region of interest" description="Disordered" evidence="1">
    <location>
        <begin position="108"/>
        <end position="130"/>
    </location>
</feature>
<name>A0ABS3ECI8_9HYPH</name>
<organism evidence="2 3">
    <name type="scientific">Agrobacterium burrii</name>
    <dbReference type="NCBI Taxonomy" id="2815339"/>
    <lineage>
        <taxon>Bacteria</taxon>
        <taxon>Pseudomonadati</taxon>
        <taxon>Pseudomonadota</taxon>
        <taxon>Alphaproteobacteria</taxon>
        <taxon>Hyphomicrobiales</taxon>
        <taxon>Rhizobiaceae</taxon>
        <taxon>Rhizobium/Agrobacterium group</taxon>
        <taxon>Agrobacterium</taxon>
        <taxon>Agrobacterium tumefaciens complex</taxon>
    </lineage>
</organism>
<evidence type="ECO:0000313" key="2">
    <source>
        <dbReference type="EMBL" id="MBO0129679.1"/>
    </source>
</evidence>
<evidence type="ECO:0000256" key="1">
    <source>
        <dbReference type="SAM" id="MobiDB-lite"/>
    </source>
</evidence>